<evidence type="ECO:0000313" key="3">
    <source>
        <dbReference type="Proteomes" id="UP001500979"/>
    </source>
</evidence>
<proteinExistence type="predicted"/>
<dbReference type="PANTHER" id="PTHR43792:SF16">
    <property type="entry name" value="N-ACETYLTRANSFERASE DOMAIN-CONTAINING PROTEIN"/>
    <property type="match status" value="1"/>
</dbReference>
<protein>
    <submittedName>
        <fullName evidence="2">GNAT family N-acetyltransferase</fullName>
    </submittedName>
</protein>
<evidence type="ECO:0000259" key="1">
    <source>
        <dbReference type="PROSITE" id="PS51186"/>
    </source>
</evidence>
<name>A0ABN3VGR6_9PSEU</name>
<comment type="caution">
    <text evidence="2">The sequence shown here is derived from an EMBL/GenBank/DDBJ whole genome shotgun (WGS) entry which is preliminary data.</text>
</comment>
<dbReference type="Pfam" id="PF13302">
    <property type="entry name" value="Acetyltransf_3"/>
    <property type="match status" value="1"/>
</dbReference>
<dbReference type="Gene3D" id="3.40.630.30">
    <property type="match status" value="1"/>
</dbReference>
<organism evidence="2 3">
    <name type="scientific">Saccharopolyspora taberi</name>
    <dbReference type="NCBI Taxonomy" id="60895"/>
    <lineage>
        <taxon>Bacteria</taxon>
        <taxon>Bacillati</taxon>
        <taxon>Actinomycetota</taxon>
        <taxon>Actinomycetes</taxon>
        <taxon>Pseudonocardiales</taxon>
        <taxon>Pseudonocardiaceae</taxon>
        <taxon>Saccharopolyspora</taxon>
    </lineage>
</organism>
<dbReference type="SUPFAM" id="SSF55729">
    <property type="entry name" value="Acyl-CoA N-acyltransferases (Nat)"/>
    <property type="match status" value="1"/>
</dbReference>
<keyword evidence="3" id="KW-1185">Reference proteome</keyword>
<reference evidence="2 3" key="1">
    <citation type="journal article" date="2019" name="Int. J. Syst. Evol. Microbiol.">
        <title>The Global Catalogue of Microorganisms (GCM) 10K type strain sequencing project: providing services to taxonomists for standard genome sequencing and annotation.</title>
        <authorList>
            <consortium name="The Broad Institute Genomics Platform"/>
            <consortium name="The Broad Institute Genome Sequencing Center for Infectious Disease"/>
            <person name="Wu L."/>
            <person name="Ma J."/>
        </authorList>
    </citation>
    <scope>NUCLEOTIDE SEQUENCE [LARGE SCALE GENOMIC DNA]</scope>
    <source>
        <strain evidence="2 3">JCM 9383</strain>
    </source>
</reference>
<dbReference type="Proteomes" id="UP001500979">
    <property type="component" value="Unassembled WGS sequence"/>
</dbReference>
<dbReference type="InterPro" id="IPR000182">
    <property type="entry name" value="GNAT_dom"/>
</dbReference>
<evidence type="ECO:0000313" key="2">
    <source>
        <dbReference type="EMBL" id="GAA2800732.1"/>
    </source>
</evidence>
<accession>A0ABN3VGR6</accession>
<dbReference type="InterPro" id="IPR051531">
    <property type="entry name" value="N-acetyltransferase"/>
</dbReference>
<dbReference type="PANTHER" id="PTHR43792">
    <property type="entry name" value="GNAT FAMILY, PUTATIVE (AFU_ORTHOLOGUE AFUA_3G00765)-RELATED-RELATED"/>
    <property type="match status" value="1"/>
</dbReference>
<dbReference type="EMBL" id="BAAAUX010000016">
    <property type="protein sequence ID" value="GAA2800732.1"/>
    <property type="molecule type" value="Genomic_DNA"/>
</dbReference>
<dbReference type="CDD" id="cd04301">
    <property type="entry name" value="NAT_SF"/>
    <property type="match status" value="1"/>
</dbReference>
<dbReference type="RefSeq" id="WP_344681838.1">
    <property type="nucleotide sequence ID" value="NZ_BAAAUX010000016.1"/>
</dbReference>
<dbReference type="PROSITE" id="PS51186">
    <property type="entry name" value="GNAT"/>
    <property type="match status" value="1"/>
</dbReference>
<gene>
    <name evidence="2" type="ORF">GCM10010470_39780</name>
</gene>
<sequence>MERPRETLHNKGVGLRRWRRDDLDEMLRVVTEALDHLTPWMPWAEDYDREKGAAFLEACDAGWESGKEYGYAILSDAGAIIGSAGMMARIGPGGLEIGYWLHPDHTGRGVATRAAEALVLEAFRIGADRVEIVHDAANRASGAVPRRLGFTEVDRRPPQEPVTAAEDGVDVVWRLLRQPSSAGTSRSASELMQ</sequence>
<feature type="domain" description="N-acetyltransferase" evidence="1">
    <location>
        <begin position="13"/>
        <end position="178"/>
    </location>
</feature>
<dbReference type="InterPro" id="IPR016181">
    <property type="entry name" value="Acyl_CoA_acyltransferase"/>
</dbReference>